<evidence type="ECO:0000256" key="2">
    <source>
        <dbReference type="SAM" id="Phobius"/>
    </source>
</evidence>
<reference evidence="3 4" key="1">
    <citation type="submission" date="2019-03" db="EMBL/GenBank/DDBJ databases">
        <title>Genomic Encyclopedia of Type Strains, Phase IV (KMG-IV): sequencing the most valuable type-strain genomes for metagenomic binning, comparative biology and taxonomic classification.</title>
        <authorList>
            <person name="Goeker M."/>
        </authorList>
    </citation>
    <scope>NUCLEOTIDE SEQUENCE [LARGE SCALE GENOMIC DNA]</scope>
    <source>
        <strain evidence="3 4">DSM 26377</strain>
    </source>
</reference>
<dbReference type="RefSeq" id="WP_162851139.1">
    <property type="nucleotide sequence ID" value="NZ_MWIN01000001.1"/>
</dbReference>
<evidence type="ECO:0000313" key="4">
    <source>
        <dbReference type="Proteomes" id="UP000295341"/>
    </source>
</evidence>
<keyword evidence="2" id="KW-1133">Transmembrane helix</keyword>
<proteinExistence type="predicted"/>
<dbReference type="Proteomes" id="UP000295341">
    <property type="component" value="Unassembled WGS sequence"/>
</dbReference>
<gene>
    <name evidence="3" type="ORF">DFR24_2059</name>
</gene>
<name>A0A4S3KB20_9GAMM</name>
<keyword evidence="2" id="KW-0812">Transmembrane</keyword>
<evidence type="ECO:0000313" key="3">
    <source>
        <dbReference type="EMBL" id="TDU32659.1"/>
    </source>
</evidence>
<dbReference type="AlphaFoldDB" id="A0A4S3KB20"/>
<accession>A0A4S3KB20</accession>
<evidence type="ECO:0000256" key="1">
    <source>
        <dbReference type="SAM" id="MobiDB-lite"/>
    </source>
</evidence>
<keyword evidence="2" id="KW-0472">Membrane</keyword>
<protein>
    <submittedName>
        <fullName evidence="3">Uncharacterized protein</fullName>
    </submittedName>
</protein>
<sequence length="63" mass="6986">MKKSEPNKPGWDDEEDWGAKPGSVKPGEFPPAPPPRGPTIVTWMYVIVAVLVAAQIAYFYLKN</sequence>
<feature type="region of interest" description="Disordered" evidence="1">
    <location>
        <begin position="1"/>
        <end position="33"/>
    </location>
</feature>
<organism evidence="3 4">
    <name type="scientific">Panacagrimonas perspica</name>
    <dbReference type="NCBI Taxonomy" id="381431"/>
    <lineage>
        <taxon>Bacteria</taxon>
        <taxon>Pseudomonadati</taxon>
        <taxon>Pseudomonadota</taxon>
        <taxon>Gammaproteobacteria</taxon>
        <taxon>Nevskiales</taxon>
        <taxon>Nevskiaceae</taxon>
        <taxon>Panacagrimonas</taxon>
    </lineage>
</organism>
<dbReference type="EMBL" id="SOBT01000008">
    <property type="protein sequence ID" value="TDU32659.1"/>
    <property type="molecule type" value="Genomic_DNA"/>
</dbReference>
<comment type="caution">
    <text evidence="3">The sequence shown here is derived from an EMBL/GenBank/DDBJ whole genome shotgun (WGS) entry which is preliminary data.</text>
</comment>
<feature type="transmembrane region" description="Helical" evidence="2">
    <location>
        <begin position="40"/>
        <end position="61"/>
    </location>
</feature>
<keyword evidence="4" id="KW-1185">Reference proteome</keyword>